<dbReference type="Proteomes" id="UP001218188">
    <property type="component" value="Unassembled WGS sequence"/>
</dbReference>
<proteinExistence type="predicted"/>
<keyword evidence="2" id="KW-1185">Reference proteome</keyword>
<organism evidence="1 2">
    <name type="scientific">Mycena alexandri</name>
    <dbReference type="NCBI Taxonomy" id="1745969"/>
    <lineage>
        <taxon>Eukaryota</taxon>
        <taxon>Fungi</taxon>
        <taxon>Dikarya</taxon>
        <taxon>Basidiomycota</taxon>
        <taxon>Agaricomycotina</taxon>
        <taxon>Agaricomycetes</taxon>
        <taxon>Agaricomycetidae</taxon>
        <taxon>Agaricales</taxon>
        <taxon>Marasmiineae</taxon>
        <taxon>Mycenaceae</taxon>
        <taxon>Mycena</taxon>
    </lineage>
</organism>
<sequence>IAAIIHRQVGEALDVPSRVKAPKLPSPPLFSGSVNDPVAFLTYVETITTWMRAQFMGGPDVDAYRVTLLKTLLTGNALEWFIEHVEGQSGPVSVPYEFTSVICALHRRFI</sequence>
<feature type="non-terminal residue" evidence="1">
    <location>
        <position position="1"/>
    </location>
</feature>
<name>A0AAD6X4A3_9AGAR</name>
<comment type="caution">
    <text evidence="1">The sequence shown here is derived from an EMBL/GenBank/DDBJ whole genome shotgun (WGS) entry which is preliminary data.</text>
</comment>
<feature type="non-terminal residue" evidence="1">
    <location>
        <position position="110"/>
    </location>
</feature>
<gene>
    <name evidence="1" type="ORF">C8F04DRAFT_878174</name>
</gene>
<accession>A0AAD6X4A3</accession>
<dbReference type="EMBL" id="JARJCM010000058">
    <property type="protein sequence ID" value="KAJ7034326.1"/>
    <property type="molecule type" value="Genomic_DNA"/>
</dbReference>
<evidence type="ECO:0000313" key="2">
    <source>
        <dbReference type="Proteomes" id="UP001218188"/>
    </source>
</evidence>
<reference evidence="1" key="1">
    <citation type="submission" date="2023-03" db="EMBL/GenBank/DDBJ databases">
        <title>Massive genome expansion in bonnet fungi (Mycena s.s.) driven by repeated elements and novel gene families across ecological guilds.</title>
        <authorList>
            <consortium name="Lawrence Berkeley National Laboratory"/>
            <person name="Harder C.B."/>
            <person name="Miyauchi S."/>
            <person name="Viragh M."/>
            <person name="Kuo A."/>
            <person name="Thoen E."/>
            <person name="Andreopoulos B."/>
            <person name="Lu D."/>
            <person name="Skrede I."/>
            <person name="Drula E."/>
            <person name="Henrissat B."/>
            <person name="Morin E."/>
            <person name="Kohler A."/>
            <person name="Barry K."/>
            <person name="LaButti K."/>
            <person name="Morin E."/>
            <person name="Salamov A."/>
            <person name="Lipzen A."/>
            <person name="Mereny Z."/>
            <person name="Hegedus B."/>
            <person name="Baldrian P."/>
            <person name="Stursova M."/>
            <person name="Weitz H."/>
            <person name="Taylor A."/>
            <person name="Grigoriev I.V."/>
            <person name="Nagy L.G."/>
            <person name="Martin F."/>
            <person name="Kauserud H."/>
        </authorList>
    </citation>
    <scope>NUCLEOTIDE SEQUENCE</scope>
    <source>
        <strain evidence="1">CBHHK200</strain>
    </source>
</reference>
<dbReference type="AlphaFoldDB" id="A0AAD6X4A3"/>
<protein>
    <submittedName>
        <fullName evidence="1">Uncharacterized protein</fullName>
    </submittedName>
</protein>
<evidence type="ECO:0000313" key="1">
    <source>
        <dbReference type="EMBL" id="KAJ7034326.1"/>
    </source>
</evidence>